<dbReference type="RefSeq" id="WP_132875529.1">
    <property type="nucleotide sequence ID" value="NZ_SLXQ01000001.1"/>
</dbReference>
<gene>
    <name evidence="2" type="ORF">EV191_101953</name>
</gene>
<dbReference type="PROSITE" id="PS51186">
    <property type="entry name" value="GNAT"/>
    <property type="match status" value="1"/>
</dbReference>
<dbReference type="InterPro" id="IPR000182">
    <property type="entry name" value="GNAT_dom"/>
</dbReference>
<dbReference type="AlphaFoldDB" id="A0A4R2RBB6"/>
<organism evidence="2 3">
    <name type="scientific">Tamaricihabitans halophyticus</name>
    <dbReference type="NCBI Taxonomy" id="1262583"/>
    <lineage>
        <taxon>Bacteria</taxon>
        <taxon>Bacillati</taxon>
        <taxon>Actinomycetota</taxon>
        <taxon>Actinomycetes</taxon>
        <taxon>Pseudonocardiales</taxon>
        <taxon>Pseudonocardiaceae</taxon>
        <taxon>Tamaricihabitans</taxon>
    </lineage>
</organism>
<evidence type="ECO:0000313" key="3">
    <source>
        <dbReference type="Proteomes" id="UP000294911"/>
    </source>
</evidence>
<proteinExistence type="predicted"/>
<dbReference type="PANTHER" id="PTHR43441">
    <property type="entry name" value="RIBOSOMAL-PROTEIN-SERINE ACETYLTRANSFERASE"/>
    <property type="match status" value="1"/>
</dbReference>
<evidence type="ECO:0000259" key="1">
    <source>
        <dbReference type="PROSITE" id="PS51186"/>
    </source>
</evidence>
<keyword evidence="3" id="KW-1185">Reference proteome</keyword>
<name>A0A4R2RBB6_9PSEU</name>
<dbReference type="InterPro" id="IPR051908">
    <property type="entry name" value="Ribosomal_N-acetyltransferase"/>
</dbReference>
<dbReference type="GO" id="GO:0008999">
    <property type="term" value="F:protein-N-terminal-alanine acetyltransferase activity"/>
    <property type="evidence" value="ECO:0007669"/>
    <property type="project" value="TreeGrafter"/>
</dbReference>
<dbReference type="Gene3D" id="3.40.630.30">
    <property type="match status" value="1"/>
</dbReference>
<dbReference type="InterPro" id="IPR016181">
    <property type="entry name" value="Acyl_CoA_acyltransferase"/>
</dbReference>
<dbReference type="OrthoDB" id="3466127at2"/>
<dbReference type="PANTHER" id="PTHR43441:SF11">
    <property type="entry name" value="RIBOSOMAL-PROTEIN-SERINE ACETYLTRANSFERASE"/>
    <property type="match status" value="1"/>
</dbReference>
<evidence type="ECO:0000313" key="2">
    <source>
        <dbReference type="EMBL" id="TCP57001.1"/>
    </source>
</evidence>
<keyword evidence="2" id="KW-0808">Transferase</keyword>
<dbReference type="SUPFAM" id="SSF55729">
    <property type="entry name" value="Acyl-CoA N-acyltransferases (Nat)"/>
    <property type="match status" value="1"/>
</dbReference>
<dbReference type="Pfam" id="PF13302">
    <property type="entry name" value="Acetyltransf_3"/>
    <property type="match status" value="1"/>
</dbReference>
<reference evidence="2 3" key="1">
    <citation type="submission" date="2019-03" db="EMBL/GenBank/DDBJ databases">
        <title>Genomic Encyclopedia of Type Strains, Phase IV (KMG-IV): sequencing the most valuable type-strain genomes for metagenomic binning, comparative biology and taxonomic classification.</title>
        <authorList>
            <person name="Goeker M."/>
        </authorList>
    </citation>
    <scope>NUCLEOTIDE SEQUENCE [LARGE SCALE GENOMIC DNA]</scope>
    <source>
        <strain evidence="2 3">DSM 45765</strain>
    </source>
</reference>
<sequence>MDPWPVRHLVLRTPRLELRPDDDAGLFELAALAEQGIHPPERMPFLEPWTDALPEELGRNMVQHYWRKRADRTSQDWELNLLVRKDGVVIGTQGISTIDFATTREVGTGSWLGMRYQGAGLGTEMRAAALLFAFDYLGVELAVSGAFQDNPASNRVSAKLGYRTTGTRRHAVRGKLAIENNVELTEPEFRRPQWSLEVVGFEKCRAWLLDERPG</sequence>
<accession>A0A4R2RBB6</accession>
<protein>
    <submittedName>
        <fullName evidence="2">RimJ/RimL family protein N-acetyltransferase</fullName>
    </submittedName>
</protein>
<dbReference type="Proteomes" id="UP000294911">
    <property type="component" value="Unassembled WGS sequence"/>
</dbReference>
<dbReference type="GO" id="GO:0005737">
    <property type="term" value="C:cytoplasm"/>
    <property type="evidence" value="ECO:0007669"/>
    <property type="project" value="TreeGrafter"/>
</dbReference>
<dbReference type="EMBL" id="SLXQ01000001">
    <property type="protein sequence ID" value="TCP57001.1"/>
    <property type="molecule type" value="Genomic_DNA"/>
</dbReference>
<comment type="caution">
    <text evidence="2">The sequence shown here is derived from an EMBL/GenBank/DDBJ whole genome shotgun (WGS) entry which is preliminary data.</text>
</comment>
<dbReference type="GO" id="GO:1990189">
    <property type="term" value="F:protein N-terminal-serine acetyltransferase activity"/>
    <property type="evidence" value="ECO:0007669"/>
    <property type="project" value="TreeGrafter"/>
</dbReference>
<feature type="domain" description="N-acetyltransferase" evidence="1">
    <location>
        <begin position="27"/>
        <end position="185"/>
    </location>
</feature>